<evidence type="ECO:0000256" key="1">
    <source>
        <dbReference type="SAM" id="SignalP"/>
    </source>
</evidence>
<accession>A0AA40DAX4</accession>
<keyword evidence="1" id="KW-0732">Signal</keyword>
<protein>
    <submittedName>
        <fullName evidence="2">Uncharacterized protein</fullName>
    </submittedName>
</protein>
<reference evidence="2" key="1">
    <citation type="submission" date="2023-06" db="EMBL/GenBank/DDBJ databases">
        <title>Genome-scale phylogeny and comparative genomics of the fungal order Sordariales.</title>
        <authorList>
            <consortium name="Lawrence Berkeley National Laboratory"/>
            <person name="Hensen N."/>
            <person name="Bonometti L."/>
            <person name="Westerberg I."/>
            <person name="Brannstrom I.O."/>
            <person name="Guillou S."/>
            <person name="Cros-Aarteil S."/>
            <person name="Calhoun S."/>
            <person name="Haridas S."/>
            <person name="Kuo A."/>
            <person name="Mondo S."/>
            <person name="Pangilinan J."/>
            <person name="Riley R."/>
            <person name="Labutti K."/>
            <person name="Andreopoulos B."/>
            <person name="Lipzen A."/>
            <person name="Chen C."/>
            <person name="Yanf M."/>
            <person name="Daum C."/>
            <person name="Ng V."/>
            <person name="Clum A."/>
            <person name="Steindorff A."/>
            <person name="Ohm R."/>
            <person name="Martin F."/>
            <person name="Silar P."/>
            <person name="Natvig D."/>
            <person name="Lalanne C."/>
            <person name="Gautier V."/>
            <person name="Ament-Velasquez S.L."/>
            <person name="Kruys A."/>
            <person name="Hutchinson M.I."/>
            <person name="Powell A.J."/>
            <person name="Barry K."/>
            <person name="Miller A.N."/>
            <person name="Grigoriev I.V."/>
            <person name="Debuchy R."/>
            <person name="Gladieux P."/>
            <person name="Thoren M.H."/>
            <person name="Johannesson H."/>
        </authorList>
    </citation>
    <scope>NUCLEOTIDE SEQUENCE</scope>
    <source>
        <strain evidence="2">CBS 307.81</strain>
    </source>
</reference>
<dbReference type="EMBL" id="JAULSY010000058">
    <property type="protein sequence ID" value="KAK0668341.1"/>
    <property type="molecule type" value="Genomic_DNA"/>
</dbReference>
<organism evidence="2 3">
    <name type="scientific">Cercophora samala</name>
    <dbReference type="NCBI Taxonomy" id="330535"/>
    <lineage>
        <taxon>Eukaryota</taxon>
        <taxon>Fungi</taxon>
        <taxon>Dikarya</taxon>
        <taxon>Ascomycota</taxon>
        <taxon>Pezizomycotina</taxon>
        <taxon>Sordariomycetes</taxon>
        <taxon>Sordariomycetidae</taxon>
        <taxon>Sordariales</taxon>
        <taxon>Lasiosphaeriaceae</taxon>
        <taxon>Cercophora</taxon>
    </lineage>
</organism>
<keyword evidence="3" id="KW-1185">Reference proteome</keyword>
<evidence type="ECO:0000313" key="2">
    <source>
        <dbReference type="EMBL" id="KAK0668341.1"/>
    </source>
</evidence>
<evidence type="ECO:0000313" key="3">
    <source>
        <dbReference type="Proteomes" id="UP001174997"/>
    </source>
</evidence>
<feature type="chain" id="PRO_5041325403" evidence="1">
    <location>
        <begin position="20"/>
        <end position="195"/>
    </location>
</feature>
<dbReference type="AlphaFoldDB" id="A0AA40DAX4"/>
<name>A0AA40DAX4_9PEZI</name>
<dbReference type="Proteomes" id="UP001174997">
    <property type="component" value="Unassembled WGS sequence"/>
</dbReference>
<gene>
    <name evidence="2" type="ORF">QBC41DRAFT_374084</name>
</gene>
<proteinExistence type="predicted"/>
<sequence length="195" mass="21348">MVRFSTFFVSTIAAVSVSAQSSTEAEYAIRKTSDFYTSALDLRREVEQINDLSCLLYTLFKTGPLARVIPVLDRITANFVETYQTVVTFEPLNATIPADEAAGREIDGFVAKGTIESTAAFNRQTQASTLNLCTVPGLATGIFTSLTNLKIAARPFFYEVRNFVPARAFEIERNLNFFMTAIDGAIAAAQSVVDT</sequence>
<feature type="signal peptide" evidence="1">
    <location>
        <begin position="1"/>
        <end position="19"/>
    </location>
</feature>
<comment type="caution">
    <text evidence="2">The sequence shown here is derived from an EMBL/GenBank/DDBJ whole genome shotgun (WGS) entry which is preliminary data.</text>
</comment>